<reference evidence="2 3" key="1">
    <citation type="journal article" date="2015" name="Genome Announc.">
        <title>Genome Sequence of Lactobacillus curieae CCTCC M 2011381T, a Novel Producer of Gamma-aminobutyric Acid.</title>
        <authorList>
            <person name="Wang Y."/>
            <person name="Wang Y."/>
            <person name="Lang C."/>
            <person name="Wei D."/>
            <person name="Xu P."/>
            <person name="Xie J."/>
        </authorList>
    </citation>
    <scope>NUCLEOTIDE SEQUENCE [LARGE SCALE GENOMIC DNA]</scope>
    <source>
        <strain evidence="2 3">CCTCC M 2011381</strain>
    </source>
</reference>
<sequence length="109" mass="12329">MKKGIFKAIVVVIVGLVMIAFGMSLSPENAVKLRMMLDGHPVRALECIPYYDRDYSSYVNKHVYEISGDLQYTKKKNNFEVGMYKVEKHSFIYSATDITSVKSPAGVKK</sequence>
<protein>
    <submittedName>
        <fullName evidence="2">Uncharacterized protein</fullName>
    </submittedName>
</protein>
<dbReference type="Proteomes" id="UP000030361">
    <property type="component" value="Chromosome"/>
</dbReference>
<feature type="transmembrane region" description="Helical" evidence="1">
    <location>
        <begin position="6"/>
        <end position="26"/>
    </location>
</feature>
<keyword evidence="1" id="KW-0812">Transmembrane</keyword>
<dbReference type="OrthoDB" id="2329261at2"/>
<evidence type="ECO:0000313" key="3">
    <source>
        <dbReference type="Proteomes" id="UP000030361"/>
    </source>
</evidence>
<dbReference type="AlphaFoldDB" id="A0A1S6QHN7"/>
<accession>A0A1S6QHN7</accession>
<keyword evidence="3" id="KW-1185">Reference proteome</keyword>
<proteinExistence type="predicted"/>
<name>A0A1S6QHN7_9LACO</name>
<evidence type="ECO:0000256" key="1">
    <source>
        <dbReference type="SAM" id="Phobius"/>
    </source>
</evidence>
<keyword evidence="1" id="KW-0472">Membrane</keyword>
<evidence type="ECO:0000313" key="2">
    <source>
        <dbReference type="EMBL" id="AQW21128.1"/>
    </source>
</evidence>
<keyword evidence="1" id="KW-1133">Transmembrane helix</keyword>
<dbReference type="KEGG" id="lcu:PL11_003910"/>
<dbReference type="RefSeq" id="WP_035166501.1">
    <property type="nucleotide sequence ID" value="NZ_CP018906.1"/>
</dbReference>
<dbReference type="EMBL" id="CP018906">
    <property type="protein sequence ID" value="AQW21128.1"/>
    <property type="molecule type" value="Genomic_DNA"/>
</dbReference>
<organism evidence="2 3">
    <name type="scientific">Lentilactobacillus curieae</name>
    <dbReference type="NCBI Taxonomy" id="1138822"/>
    <lineage>
        <taxon>Bacteria</taxon>
        <taxon>Bacillati</taxon>
        <taxon>Bacillota</taxon>
        <taxon>Bacilli</taxon>
        <taxon>Lactobacillales</taxon>
        <taxon>Lactobacillaceae</taxon>
        <taxon>Lentilactobacillus</taxon>
    </lineage>
</organism>
<dbReference type="eggNOG" id="ENOG5030BGG">
    <property type="taxonomic scope" value="Bacteria"/>
</dbReference>
<gene>
    <name evidence="2" type="ORF">PL11_003910</name>
</gene>